<evidence type="ECO:0000256" key="5">
    <source>
        <dbReference type="ARBA" id="ARBA00022839"/>
    </source>
</evidence>
<dbReference type="PANTHER" id="PTHR23355:SF9">
    <property type="entry name" value="DIS3-LIKE EXONUCLEASE 2"/>
    <property type="match status" value="1"/>
</dbReference>
<proteinExistence type="inferred from homology"/>
<comment type="catalytic activity">
    <reaction evidence="1 7">
        <text>Exonucleolytic cleavage in the 3'- to 5'-direction to yield nucleoside 5'-phosphates.</text>
        <dbReference type="EC" id="3.1.13.1"/>
    </reaction>
</comment>
<dbReference type="AlphaFoldDB" id="A0A292IHJ6"/>
<keyword evidence="3 7" id="KW-0540">Nuclease</keyword>
<dbReference type="NCBIfam" id="TIGR02063">
    <property type="entry name" value="RNase_R"/>
    <property type="match status" value="1"/>
</dbReference>
<dbReference type="GO" id="GO:0003723">
    <property type="term" value="F:RNA binding"/>
    <property type="evidence" value="ECO:0007669"/>
    <property type="project" value="UniProtKB-UniRule"/>
</dbReference>
<evidence type="ECO:0000256" key="2">
    <source>
        <dbReference type="ARBA" id="ARBA00022490"/>
    </source>
</evidence>
<dbReference type="InterPro" id="IPR011805">
    <property type="entry name" value="RNase_R"/>
</dbReference>
<dbReference type="InterPro" id="IPR022966">
    <property type="entry name" value="RNase_II/R_CS"/>
</dbReference>
<evidence type="ECO:0000256" key="1">
    <source>
        <dbReference type="ARBA" id="ARBA00001849"/>
    </source>
</evidence>
<dbReference type="KEGG" id="mamp:MAMA39_02980"/>
<dbReference type="InterPro" id="IPR012340">
    <property type="entry name" value="NA-bd_OB-fold"/>
</dbReference>
<evidence type="ECO:0000256" key="7">
    <source>
        <dbReference type="HAMAP-Rule" id="MF_01895"/>
    </source>
</evidence>
<dbReference type="PROSITE" id="PS50126">
    <property type="entry name" value="S1"/>
    <property type="match status" value="1"/>
</dbReference>
<sequence>MENDGNKMNQLDQFAQDIINLIKSERGRPIPPGIVVRNLIEKNSIGSDSRTARLYKTKIYQAIDDLTAKGLIRQLPKNNKLVIGYEDAPAVMGEVKEGTISIGARNCGFIRLPNHDRASYFVYSLNLNGALNGDIVKFAPLNKPATRDLKDATVLEVITRNKTKYVGKYTYNGTKYVVYPDDPKLYLTIVLDHDYGLKENDKILFEIVQIQDNDTAVAKLIHVIGNANDLGVDIQSIVYDNGISPQFEPKALAQARTLKLDVEAEIAKNLRKDLTNIDLVTIDPATSKDLDDAIYVEKLANGDYKLIVAIADVSHYIPFNSDLDHDAFNRSTSVYLVNKVIPMLPEELSNDLCSLNAGVKRMAVASEMVYSHDGILKSQVAYPAIMESKRRFSYDEVNGFFNGTNQLDSDREEIKSMLKNAQELGKILAEVNRKRGYVEFEIPEPVIVLDENNIPTDILIAKHEQAQAMIEVFMIAANEAVTLFANKNNVPFLYRVHPKPSPRKLAVFSKEVKRLDFKINDNINKIYPKTIAHWFEVNHDNRHLEIIHRLLLRAMGKAFYNTINLHHFGLASTHYTHFTSPIRRYPDLIVHRLLWMFVFDKQSYSDEQRKMLVDKLSTICEHSNLGEIRAVECERAVNSYMFCLYMENHLGEHYEGFVSSVMNYGMFVELPNTIDGLVRVLNMNDDFYTYDENSLSLVGKNHGKAYAIGDKVKIQVTSTNIHDRKIDFTLIQGLD</sequence>
<evidence type="ECO:0000313" key="10">
    <source>
        <dbReference type="Proteomes" id="UP000261764"/>
    </source>
</evidence>
<keyword evidence="10" id="KW-1185">Reference proteome</keyword>
<dbReference type="InterPro" id="IPR001900">
    <property type="entry name" value="RNase_II/R"/>
</dbReference>
<dbReference type="GO" id="GO:0005829">
    <property type="term" value="C:cytosol"/>
    <property type="evidence" value="ECO:0007669"/>
    <property type="project" value="TreeGrafter"/>
</dbReference>
<dbReference type="InterPro" id="IPR004476">
    <property type="entry name" value="RNase_II/RNase_R"/>
</dbReference>
<dbReference type="GO" id="GO:0008859">
    <property type="term" value="F:exoribonuclease II activity"/>
    <property type="evidence" value="ECO:0007669"/>
    <property type="project" value="UniProtKB-UniRule"/>
</dbReference>
<comment type="similarity">
    <text evidence="7">Belongs to the RNR ribonuclease family. RNase R subfamily.</text>
</comment>
<keyword evidence="6 7" id="KW-0694">RNA-binding</keyword>
<comment type="function">
    <text evidence="7">3'-5' exoribonuclease that releases 5'-nucleoside monophosphates and is involved in maturation of structured RNAs.</text>
</comment>
<dbReference type="PANTHER" id="PTHR23355">
    <property type="entry name" value="RIBONUCLEASE"/>
    <property type="match status" value="1"/>
</dbReference>
<dbReference type="InterPro" id="IPR050180">
    <property type="entry name" value="RNR_Ribonuclease"/>
</dbReference>
<dbReference type="EMBL" id="HG937516">
    <property type="protein sequence ID" value="CDN40419.1"/>
    <property type="molecule type" value="Genomic_DNA"/>
</dbReference>
<evidence type="ECO:0000256" key="6">
    <source>
        <dbReference type="ARBA" id="ARBA00022884"/>
    </source>
</evidence>
<name>A0A292IHJ6_9MOLU</name>
<dbReference type="SUPFAM" id="SSF50249">
    <property type="entry name" value="Nucleic acid-binding proteins"/>
    <property type="match status" value="3"/>
</dbReference>
<gene>
    <name evidence="7" type="primary">rnr</name>
    <name evidence="9" type="ORF">MAMA39_02980</name>
</gene>
<dbReference type="GO" id="GO:0006402">
    <property type="term" value="P:mRNA catabolic process"/>
    <property type="evidence" value="ECO:0007669"/>
    <property type="project" value="TreeGrafter"/>
</dbReference>
<comment type="subcellular location">
    <subcellularLocation>
        <location evidence="7">Cytoplasm</location>
    </subcellularLocation>
</comment>
<feature type="domain" description="S1 motif" evidence="8">
    <location>
        <begin position="651"/>
        <end position="731"/>
    </location>
</feature>
<dbReference type="InterPro" id="IPR003029">
    <property type="entry name" value="S1_domain"/>
</dbReference>
<dbReference type="CDD" id="cd04471">
    <property type="entry name" value="S1_RNase_R"/>
    <property type="match status" value="1"/>
</dbReference>
<reference evidence="9 10" key="1">
    <citation type="journal article" date="2015" name="Clin. Infect. Dis.">
        <title>Genomic Investigations unmask Mycoplasma amphoriforme, a new respiratory pathogen.</title>
        <authorList>
            <person name="Gillespie S.H."/>
            <person name="Ling C.L."/>
            <person name="Oravcova K."/>
            <person name="Pinheiro M."/>
            <person name="Wells L."/>
            <person name="Bryant J.M."/>
            <person name="McHugh T.D."/>
            <person name="Bebear C."/>
            <person name="Webster D."/>
            <person name="Harris S.R."/>
            <person name="Seth-Smith H.M."/>
            <person name="Thomson N.R."/>
        </authorList>
    </citation>
    <scope>NUCLEOTIDE SEQUENCE [LARGE SCALE GENOMIC DNA]</scope>
    <source>
        <strain evidence="9 10">A39</strain>
    </source>
</reference>
<keyword evidence="4 7" id="KW-0378">Hydrolase</keyword>
<dbReference type="Proteomes" id="UP000261764">
    <property type="component" value="Chromosome I"/>
</dbReference>
<evidence type="ECO:0000256" key="3">
    <source>
        <dbReference type="ARBA" id="ARBA00022722"/>
    </source>
</evidence>
<dbReference type="SMART" id="SM00316">
    <property type="entry name" value="S1"/>
    <property type="match status" value="1"/>
</dbReference>
<protein>
    <recommendedName>
        <fullName evidence="7">Ribonuclease R</fullName>
        <shortName evidence="7">RNase R</shortName>
        <ecNumber evidence="7">3.1.13.1</ecNumber>
    </recommendedName>
</protein>
<keyword evidence="5 7" id="KW-0269">Exonuclease</keyword>
<dbReference type="InterPro" id="IPR040476">
    <property type="entry name" value="CSD2"/>
</dbReference>
<dbReference type="PROSITE" id="PS01175">
    <property type="entry name" value="RIBONUCLEASE_II"/>
    <property type="match status" value="1"/>
</dbReference>
<evidence type="ECO:0000313" key="9">
    <source>
        <dbReference type="EMBL" id="CDN40419.1"/>
    </source>
</evidence>
<dbReference type="HAMAP" id="MF_01895">
    <property type="entry name" value="RNase_R"/>
    <property type="match status" value="1"/>
</dbReference>
<dbReference type="Gene3D" id="2.40.50.140">
    <property type="entry name" value="Nucleic acid-binding proteins"/>
    <property type="match status" value="1"/>
</dbReference>
<keyword evidence="2 7" id="KW-0963">Cytoplasm</keyword>
<organism evidence="9 10">
    <name type="scientific">Mycoplasma amphoriforme A39</name>
    <dbReference type="NCBI Taxonomy" id="572419"/>
    <lineage>
        <taxon>Bacteria</taxon>
        <taxon>Bacillati</taxon>
        <taxon>Mycoplasmatota</taxon>
        <taxon>Mollicutes</taxon>
        <taxon>Mycoplasmataceae</taxon>
        <taxon>Mycoplasma</taxon>
    </lineage>
</organism>
<dbReference type="Pfam" id="PF00575">
    <property type="entry name" value="S1"/>
    <property type="match status" value="1"/>
</dbReference>
<dbReference type="Pfam" id="PF00773">
    <property type="entry name" value="RNB"/>
    <property type="match status" value="1"/>
</dbReference>
<evidence type="ECO:0000256" key="4">
    <source>
        <dbReference type="ARBA" id="ARBA00022801"/>
    </source>
</evidence>
<accession>A0A292IHJ6</accession>
<dbReference type="Pfam" id="PF17876">
    <property type="entry name" value="CSD2"/>
    <property type="match status" value="1"/>
</dbReference>
<dbReference type="EC" id="3.1.13.1" evidence="7"/>
<dbReference type="SMART" id="SM00955">
    <property type="entry name" value="RNB"/>
    <property type="match status" value="1"/>
</dbReference>
<evidence type="ECO:0000259" key="8">
    <source>
        <dbReference type="PROSITE" id="PS50126"/>
    </source>
</evidence>
<dbReference type="NCBIfam" id="TIGR00358">
    <property type="entry name" value="3_prime_RNase"/>
    <property type="match status" value="1"/>
</dbReference>